<dbReference type="Proteomes" id="UP000558475">
    <property type="component" value="Unassembled WGS sequence"/>
</dbReference>
<evidence type="ECO:0000256" key="1">
    <source>
        <dbReference type="SAM" id="Coils"/>
    </source>
</evidence>
<name>A0A7X6FRN5_9HYPH</name>
<feature type="coiled-coil region" evidence="1">
    <location>
        <begin position="77"/>
        <end position="111"/>
    </location>
</feature>
<proteinExistence type="predicted"/>
<sequence length="222" mass="25126">MEIQPNPAFVRHLGYETRELCDRSQAVELLAAEIRRERDIAAKQLSEVVDRMSDDYLALKADNAAQAARIKHEDPIIEELEDANRELLQEIGKVRARRDTLEAKLAAAEKALEPFAAHAKERVVEATEWRDADTVQIIVRIGELREARAILGAQKHEGARLEPAPANPDGSRYEEPRFFYRGSERRLIQFGLIRSEYIAGIGADFTKLTITEAGREVLRKQA</sequence>
<keyword evidence="1" id="KW-0175">Coiled coil</keyword>
<evidence type="ECO:0000313" key="2">
    <source>
        <dbReference type="EMBL" id="NKW09429.1"/>
    </source>
</evidence>
<dbReference type="EMBL" id="JAAXZB010000001">
    <property type="protein sequence ID" value="NKW09429.1"/>
    <property type="molecule type" value="Genomic_DNA"/>
</dbReference>
<accession>A0A7X6FRN5</accession>
<reference evidence="2 3" key="1">
    <citation type="submission" date="2020-04" db="EMBL/GenBank/DDBJ databases">
        <title>Whole genome sequencing of clinical and environmental type strains of Ochrobactrum.</title>
        <authorList>
            <person name="Dharne M."/>
        </authorList>
    </citation>
    <scope>NUCLEOTIDE SEQUENCE [LARGE SCALE GENOMIC DNA]</scope>
    <source>
        <strain evidence="2 3">DSM 13340</strain>
    </source>
</reference>
<comment type="caution">
    <text evidence="2">The sequence shown here is derived from an EMBL/GenBank/DDBJ whole genome shotgun (WGS) entry which is preliminary data.</text>
</comment>
<protein>
    <submittedName>
        <fullName evidence="2">Uncharacterized protein</fullName>
    </submittedName>
</protein>
<dbReference type="AlphaFoldDB" id="A0A7X6FRN5"/>
<evidence type="ECO:0000313" key="3">
    <source>
        <dbReference type="Proteomes" id="UP000558475"/>
    </source>
</evidence>
<organism evidence="2 3">
    <name type="scientific">Brucella tritici</name>
    <dbReference type="NCBI Taxonomy" id="94626"/>
    <lineage>
        <taxon>Bacteria</taxon>
        <taxon>Pseudomonadati</taxon>
        <taxon>Pseudomonadota</taxon>
        <taxon>Alphaproteobacteria</taxon>
        <taxon>Hyphomicrobiales</taxon>
        <taxon>Brucellaceae</taxon>
        <taxon>Brucella/Ochrobactrum group</taxon>
        <taxon>Brucella</taxon>
    </lineage>
</organism>
<gene>
    <name evidence="2" type="ORF">HGG76_05905</name>
</gene>